<dbReference type="PATRIC" id="fig|1423815.3.peg.1744"/>
<evidence type="ECO:0000256" key="4">
    <source>
        <dbReference type="ARBA" id="ARBA00022692"/>
    </source>
</evidence>
<keyword evidence="4 7" id="KW-0812">Transmembrane</keyword>
<dbReference type="AlphaFoldDB" id="A0A0R1SEN8"/>
<dbReference type="eggNOG" id="COG1835">
    <property type="taxonomic scope" value="Bacteria"/>
</dbReference>
<dbReference type="OrthoDB" id="569695at2"/>
<evidence type="ECO:0000256" key="7">
    <source>
        <dbReference type="SAM" id="Phobius"/>
    </source>
</evidence>
<dbReference type="Proteomes" id="UP000051647">
    <property type="component" value="Unassembled WGS sequence"/>
</dbReference>
<feature type="transmembrane region" description="Helical" evidence="7">
    <location>
        <begin position="12"/>
        <end position="33"/>
    </location>
</feature>
<evidence type="ECO:0000256" key="5">
    <source>
        <dbReference type="ARBA" id="ARBA00022989"/>
    </source>
</evidence>
<keyword evidence="6 7" id="KW-0472">Membrane</keyword>
<sequence length="376" mass="43642">MNVKKVLTKADVGDYMKVFACTAVMMQTVLSLVLTTNPSIGSQSFIGIIYNLVKFTAPAFIFGILYTTTRNTNQNSWKNYPGYMRKQWSALFVPTIWWTLAYLLIFPNVQQVDQYNSIGSFLWHFINGNAAPHLWYNTMMLQFIILMPFFWLLAHWVKNNTKRGLVALVLTVVVFFAWIYFYDAEVFQGPQAQNWYLLDRIFISFIIYSIFGVLAWMFRDKFEAFIKKSFPILVILFIAVFYWTNRELFAFGYPVNLANAPYYKPSMRLYALLVIGLVAVLAIHHINKNSKALPIFHFLATYAYRAYLSNVFWLQIIWRLGGKNLAGINPIVAIVVCYLVTWMLSFASAYTFHIIWAKIKSVFTKPENVALEADNQ</sequence>
<gene>
    <name evidence="9" type="ORF">FC27_GL001706</name>
</gene>
<dbReference type="GO" id="GO:0005886">
    <property type="term" value="C:plasma membrane"/>
    <property type="evidence" value="ECO:0007669"/>
    <property type="project" value="UniProtKB-SubCell"/>
</dbReference>
<dbReference type="PANTHER" id="PTHR40074:SF2">
    <property type="entry name" value="O-ACETYLTRANSFERASE WECH"/>
    <property type="match status" value="1"/>
</dbReference>
<keyword evidence="5 7" id="KW-1133">Transmembrane helix</keyword>
<feature type="transmembrane region" description="Helical" evidence="7">
    <location>
        <begin position="45"/>
        <end position="67"/>
    </location>
</feature>
<feature type="transmembrane region" description="Helical" evidence="7">
    <location>
        <begin position="201"/>
        <end position="218"/>
    </location>
</feature>
<accession>A0A0R1SEN8</accession>
<dbReference type="RefSeq" id="WP_010624230.1">
    <property type="nucleotide sequence ID" value="NZ_AZFA01000004.1"/>
</dbReference>
<reference evidence="9 10" key="1">
    <citation type="journal article" date="2015" name="Genome Announc.">
        <title>Expanding the biotechnology potential of lactobacilli through comparative genomics of 213 strains and associated genera.</title>
        <authorList>
            <person name="Sun Z."/>
            <person name="Harris H.M."/>
            <person name="McCann A."/>
            <person name="Guo C."/>
            <person name="Argimon S."/>
            <person name="Zhang W."/>
            <person name="Yang X."/>
            <person name="Jeffery I.B."/>
            <person name="Cooney J.C."/>
            <person name="Kagawa T.F."/>
            <person name="Liu W."/>
            <person name="Song Y."/>
            <person name="Salvetti E."/>
            <person name="Wrobel A."/>
            <person name="Rasinkangas P."/>
            <person name="Parkhill J."/>
            <person name="Rea M.C."/>
            <person name="O'Sullivan O."/>
            <person name="Ritari J."/>
            <person name="Douillard F.P."/>
            <person name="Paul Ross R."/>
            <person name="Yang R."/>
            <person name="Briner A.E."/>
            <person name="Felis G.E."/>
            <person name="de Vos W.M."/>
            <person name="Barrangou R."/>
            <person name="Klaenhammer T.R."/>
            <person name="Caufield P.W."/>
            <person name="Cui Y."/>
            <person name="Zhang H."/>
            <person name="O'Toole P.W."/>
        </authorList>
    </citation>
    <scope>NUCLEOTIDE SEQUENCE [LARGE SCALE GENOMIC DNA]</scope>
    <source>
        <strain evidence="9 10">DSM 14857</strain>
    </source>
</reference>
<comment type="caution">
    <text evidence="9">The sequence shown here is derived from an EMBL/GenBank/DDBJ whole genome shotgun (WGS) entry which is preliminary data.</text>
</comment>
<feature type="transmembrane region" description="Helical" evidence="7">
    <location>
        <begin position="330"/>
        <end position="356"/>
    </location>
</feature>
<evidence type="ECO:0000256" key="1">
    <source>
        <dbReference type="ARBA" id="ARBA00004651"/>
    </source>
</evidence>
<evidence type="ECO:0000256" key="2">
    <source>
        <dbReference type="ARBA" id="ARBA00007400"/>
    </source>
</evidence>
<dbReference type="PANTHER" id="PTHR40074">
    <property type="entry name" value="O-ACETYLTRANSFERASE WECH"/>
    <property type="match status" value="1"/>
</dbReference>
<dbReference type="EMBL" id="AZFA01000004">
    <property type="protein sequence ID" value="KRL67681.1"/>
    <property type="molecule type" value="Genomic_DNA"/>
</dbReference>
<evidence type="ECO:0000313" key="9">
    <source>
        <dbReference type="EMBL" id="KRL67681.1"/>
    </source>
</evidence>
<dbReference type="GO" id="GO:0009246">
    <property type="term" value="P:enterobacterial common antigen biosynthetic process"/>
    <property type="evidence" value="ECO:0007669"/>
    <property type="project" value="TreeGrafter"/>
</dbReference>
<feature type="transmembrane region" description="Helical" evidence="7">
    <location>
        <begin position="295"/>
        <end position="318"/>
    </location>
</feature>
<evidence type="ECO:0000256" key="3">
    <source>
        <dbReference type="ARBA" id="ARBA00022475"/>
    </source>
</evidence>
<dbReference type="GO" id="GO:0016413">
    <property type="term" value="F:O-acetyltransferase activity"/>
    <property type="evidence" value="ECO:0007669"/>
    <property type="project" value="TreeGrafter"/>
</dbReference>
<evidence type="ECO:0000259" key="8">
    <source>
        <dbReference type="Pfam" id="PF01757"/>
    </source>
</evidence>
<feature type="transmembrane region" description="Helical" evidence="7">
    <location>
        <begin position="230"/>
        <end position="245"/>
    </location>
</feature>
<comment type="similarity">
    <text evidence="2">Belongs to the acyltransferase 3 family.</text>
</comment>
<keyword evidence="3" id="KW-1003">Cell membrane</keyword>
<protein>
    <recommendedName>
        <fullName evidence="8">Acyltransferase 3 domain-containing protein</fullName>
    </recommendedName>
</protein>
<evidence type="ECO:0000313" key="10">
    <source>
        <dbReference type="Proteomes" id="UP000051647"/>
    </source>
</evidence>
<proteinExistence type="inferred from homology"/>
<dbReference type="Pfam" id="PF01757">
    <property type="entry name" value="Acyl_transf_3"/>
    <property type="match status" value="1"/>
</dbReference>
<organism evidence="9 10">
    <name type="scientific">Companilactobacillus versmoldensis DSM 14857 = KCTC 3814</name>
    <dbReference type="NCBI Taxonomy" id="1423815"/>
    <lineage>
        <taxon>Bacteria</taxon>
        <taxon>Bacillati</taxon>
        <taxon>Bacillota</taxon>
        <taxon>Bacilli</taxon>
        <taxon>Lactobacillales</taxon>
        <taxon>Lactobacillaceae</taxon>
        <taxon>Companilactobacillus</taxon>
    </lineage>
</organism>
<keyword evidence="10" id="KW-1185">Reference proteome</keyword>
<evidence type="ECO:0000256" key="6">
    <source>
        <dbReference type="ARBA" id="ARBA00023136"/>
    </source>
</evidence>
<dbReference type="STRING" id="1423815.FC27_GL001706"/>
<feature type="transmembrane region" description="Helical" evidence="7">
    <location>
        <begin position="134"/>
        <end position="153"/>
    </location>
</feature>
<feature type="transmembrane region" description="Helical" evidence="7">
    <location>
        <begin position="265"/>
        <end position="283"/>
    </location>
</feature>
<feature type="transmembrane region" description="Helical" evidence="7">
    <location>
        <begin position="165"/>
        <end position="181"/>
    </location>
</feature>
<comment type="subcellular location">
    <subcellularLocation>
        <location evidence="1">Cell membrane</location>
        <topology evidence="1">Multi-pass membrane protein</topology>
    </subcellularLocation>
</comment>
<dbReference type="InterPro" id="IPR002656">
    <property type="entry name" value="Acyl_transf_3_dom"/>
</dbReference>
<feature type="transmembrane region" description="Helical" evidence="7">
    <location>
        <begin position="88"/>
        <end position="106"/>
    </location>
</feature>
<feature type="domain" description="Acyltransferase 3" evidence="8">
    <location>
        <begin position="14"/>
        <end position="347"/>
    </location>
</feature>
<name>A0A0R1SEN8_9LACO</name>